<dbReference type="Proteomes" id="UP000887576">
    <property type="component" value="Unplaced"/>
</dbReference>
<proteinExistence type="predicted"/>
<organism evidence="1 2">
    <name type="scientific">Panagrolaimus sp. JU765</name>
    <dbReference type="NCBI Taxonomy" id="591449"/>
    <lineage>
        <taxon>Eukaryota</taxon>
        <taxon>Metazoa</taxon>
        <taxon>Ecdysozoa</taxon>
        <taxon>Nematoda</taxon>
        <taxon>Chromadorea</taxon>
        <taxon>Rhabditida</taxon>
        <taxon>Tylenchina</taxon>
        <taxon>Panagrolaimomorpha</taxon>
        <taxon>Panagrolaimoidea</taxon>
        <taxon>Panagrolaimidae</taxon>
        <taxon>Panagrolaimus</taxon>
    </lineage>
</organism>
<sequence length="33" mass="3670">GPDQVVNFIQQQSATGRLKPRLQTSMISKKVLT</sequence>
<dbReference type="WBParaSite" id="JU765_v2.g10861.t1">
    <property type="protein sequence ID" value="JU765_v2.g10861.t1"/>
    <property type="gene ID" value="JU765_v2.g10861"/>
</dbReference>
<accession>A0AC34PXU6</accession>
<reference evidence="2" key="1">
    <citation type="submission" date="2022-11" db="UniProtKB">
        <authorList>
            <consortium name="WormBaseParasite"/>
        </authorList>
    </citation>
    <scope>IDENTIFICATION</scope>
</reference>
<evidence type="ECO:0000313" key="1">
    <source>
        <dbReference type="Proteomes" id="UP000887576"/>
    </source>
</evidence>
<evidence type="ECO:0000313" key="2">
    <source>
        <dbReference type="WBParaSite" id="JU765_v2.g10861.t1"/>
    </source>
</evidence>
<protein>
    <submittedName>
        <fullName evidence="2">Uncharacterized protein</fullName>
    </submittedName>
</protein>
<name>A0AC34PXU6_9BILA</name>